<keyword evidence="4 5" id="KW-0472">Membrane</keyword>
<feature type="transmembrane region" description="Helical" evidence="5">
    <location>
        <begin position="155"/>
        <end position="177"/>
    </location>
</feature>
<evidence type="ECO:0000256" key="4">
    <source>
        <dbReference type="ARBA" id="ARBA00023136"/>
    </source>
</evidence>
<feature type="domain" description="ABC transmembrane type-1" evidence="6">
    <location>
        <begin position="21"/>
        <end position="231"/>
    </location>
</feature>
<evidence type="ECO:0000256" key="2">
    <source>
        <dbReference type="ARBA" id="ARBA00022692"/>
    </source>
</evidence>
<feature type="transmembrane region" description="Helical" evidence="5">
    <location>
        <begin position="55"/>
        <end position="76"/>
    </location>
</feature>
<dbReference type="GO" id="GO:0005524">
    <property type="term" value="F:ATP binding"/>
    <property type="evidence" value="ECO:0007669"/>
    <property type="project" value="UniProtKB-KW"/>
</dbReference>
<reference evidence="7 8" key="1">
    <citation type="journal article" date="2019" name="Syst. Appl. Microbiol.">
        <title>Oenococcus sicerae sp. nov., isolated from French cider.</title>
        <authorList>
            <person name="Cousin F.J."/>
            <person name="Le Guellec R."/>
            <person name="Chagnot C."/>
            <person name="Goux D."/>
            <person name="Dalmasso M."/>
            <person name="Laplace J.M."/>
            <person name="Cretenet M."/>
        </authorList>
    </citation>
    <scope>NUCLEOTIDE SEQUENCE [LARGE SCALE GENOMIC DNA]</scope>
    <source>
        <strain evidence="7 8">UCMA 15228</strain>
    </source>
</reference>
<name>A0ABX5QKS6_9LACO</name>
<dbReference type="InterPro" id="IPR036640">
    <property type="entry name" value="ABC1_TM_sf"/>
</dbReference>
<keyword evidence="7" id="KW-0547">Nucleotide-binding</keyword>
<dbReference type="InterPro" id="IPR011527">
    <property type="entry name" value="ABC1_TM_dom"/>
</dbReference>
<dbReference type="PROSITE" id="PS50929">
    <property type="entry name" value="ABC_TM1F"/>
    <property type="match status" value="1"/>
</dbReference>
<dbReference type="EMBL" id="CP029684">
    <property type="protein sequence ID" value="QAS69403.1"/>
    <property type="molecule type" value="Genomic_DNA"/>
</dbReference>
<organism evidence="7 8">
    <name type="scientific">Oenococcus sicerae</name>
    <dbReference type="NCBI Taxonomy" id="2203724"/>
    <lineage>
        <taxon>Bacteria</taxon>
        <taxon>Bacillati</taxon>
        <taxon>Bacillota</taxon>
        <taxon>Bacilli</taxon>
        <taxon>Lactobacillales</taxon>
        <taxon>Lactobacillaceae</taxon>
        <taxon>Oenococcus</taxon>
    </lineage>
</organism>
<keyword evidence="3 5" id="KW-1133">Transmembrane helix</keyword>
<keyword evidence="2 5" id="KW-0812">Transmembrane</keyword>
<evidence type="ECO:0000313" key="7">
    <source>
        <dbReference type="EMBL" id="QAS69403.1"/>
    </source>
</evidence>
<dbReference type="Proteomes" id="UP000286907">
    <property type="component" value="Chromosome"/>
</dbReference>
<gene>
    <name evidence="7" type="ORF">DLJ48_02130</name>
</gene>
<proteinExistence type="predicted"/>
<comment type="subcellular location">
    <subcellularLocation>
        <location evidence="1">Cell membrane</location>
        <topology evidence="1">Multi-pass membrane protein</topology>
    </subcellularLocation>
</comment>
<sequence length="231" mass="25860">MTKSNLNLKWLVKNVPWWVTALTVLLAIGGAFEGVINGYAFGQITAIATHGISNIWTFLLRFVALYFLTYTSLYFFSRISNRALMYANIALKNTMAENAFRVSYQDNDSSKVLNQITADARQIQDRYFLNLPMVLQTFFTGLVSTVFVLRVNLVLGLISILFAAISILPSMIAGGVLDQASNNWSNRNKTYIGRLKELLSGVAIIKNYQAQVPMLQGLKRISSVRKKAIAF</sequence>
<accession>A0ABX5QKS6</accession>
<dbReference type="Pfam" id="PF00664">
    <property type="entry name" value="ABC_membrane"/>
    <property type="match status" value="1"/>
</dbReference>
<keyword evidence="7" id="KW-0067">ATP-binding</keyword>
<evidence type="ECO:0000313" key="8">
    <source>
        <dbReference type="Proteomes" id="UP000286907"/>
    </source>
</evidence>
<evidence type="ECO:0000256" key="5">
    <source>
        <dbReference type="SAM" id="Phobius"/>
    </source>
</evidence>
<keyword evidence="8" id="KW-1185">Reference proteome</keyword>
<dbReference type="Gene3D" id="1.20.1560.10">
    <property type="entry name" value="ABC transporter type 1, transmembrane domain"/>
    <property type="match status" value="1"/>
</dbReference>
<evidence type="ECO:0000256" key="1">
    <source>
        <dbReference type="ARBA" id="ARBA00004651"/>
    </source>
</evidence>
<protein>
    <submittedName>
        <fullName evidence="7">ABC transporter ATP-binding protein</fullName>
    </submittedName>
</protein>
<evidence type="ECO:0000256" key="3">
    <source>
        <dbReference type="ARBA" id="ARBA00022989"/>
    </source>
</evidence>
<dbReference type="RefSeq" id="WP_128685479.1">
    <property type="nucleotide sequence ID" value="NZ_CP029684.2"/>
</dbReference>
<dbReference type="SUPFAM" id="SSF90123">
    <property type="entry name" value="ABC transporter transmembrane region"/>
    <property type="match status" value="1"/>
</dbReference>
<evidence type="ECO:0000259" key="6">
    <source>
        <dbReference type="PROSITE" id="PS50929"/>
    </source>
</evidence>
<feature type="transmembrane region" description="Helical" evidence="5">
    <location>
        <begin position="127"/>
        <end position="149"/>
    </location>
</feature>